<evidence type="ECO:0000313" key="3">
    <source>
        <dbReference type="Proteomes" id="UP001652621"/>
    </source>
</evidence>
<dbReference type="SUPFAM" id="SSF52540">
    <property type="entry name" value="P-loop containing nucleoside triphosphate hydrolases"/>
    <property type="match status" value="1"/>
</dbReference>
<dbReference type="VEuPathDB" id="VectorBase:MDOA005336"/>
<sequence length="318" mass="36382">MALQGWRLCGVTVTIVIYIGGVLFLSMNNVPGSHPRRIRTERFAEFPNYRNQKHGISQKMTIRWCKELRYMQPELPAEPADAASEFNNPNISDNDDNSKTGLTALASFPGSGNTWLRYLLQQSTGILTGSIYKDYGLLKTGFPGENVCNSSVLLVKTHEWGPKAWAPFSKAILLVRDPEKAIIAEFNRQSGGHVGFASPDRYKRTKGKYWQQFVTNKLRGWELMNLNWAKNFTGNVKIVFYDDLVNNVESVLRSILDFLEFPIDEHLLKCALMRKEGIFRRKKRILSFDPYTPAMRANLEERKQYVFNVLGRTTTTTN</sequence>
<dbReference type="PANTHER" id="PTHR45964:SF5">
    <property type="entry name" value="WSCD FAMILY MEMBER CG9164"/>
    <property type="match status" value="1"/>
</dbReference>
<evidence type="ECO:0000256" key="1">
    <source>
        <dbReference type="ARBA" id="ARBA00010236"/>
    </source>
</evidence>
<feature type="transmembrane region" description="Helical" evidence="2">
    <location>
        <begin position="7"/>
        <end position="27"/>
    </location>
</feature>
<dbReference type="OrthoDB" id="5985073at2759"/>
<accession>A0A9J7CXZ4</accession>
<name>A0A9J7CXZ4_MUSDO</name>
<gene>
    <name evidence="4" type="primary">LOC101895616</name>
</gene>
<keyword evidence="3" id="KW-1185">Reference proteome</keyword>
<dbReference type="Gene3D" id="3.40.50.300">
    <property type="entry name" value="P-loop containing nucleotide triphosphate hydrolases"/>
    <property type="match status" value="1"/>
</dbReference>
<dbReference type="VEuPathDB" id="VectorBase:MDOMA2_018401"/>
<dbReference type="PANTHER" id="PTHR45964">
    <property type="entry name" value="WSCD FAMILY MEMBER CG9164"/>
    <property type="match status" value="1"/>
</dbReference>
<dbReference type="InterPro" id="IPR027417">
    <property type="entry name" value="P-loop_NTPase"/>
</dbReference>
<dbReference type="InterPro" id="IPR051589">
    <property type="entry name" value="Sialate-O-sulfotransferase"/>
</dbReference>
<keyword evidence="2" id="KW-0472">Membrane</keyword>
<reference evidence="4" key="1">
    <citation type="submission" date="2025-08" db="UniProtKB">
        <authorList>
            <consortium name="RefSeq"/>
        </authorList>
    </citation>
    <scope>IDENTIFICATION</scope>
    <source>
        <strain evidence="4">Aabys</strain>
        <tissue evidence="4">Whole body</tissue>
    </source>
</reference>
<dbReference type="eggNOG" id="KOG4157">
    <property type="taxonomic scope" value="Eukaryota"/>
</dbReference>
<dbReference type="Pfam" id="PF13469">
    <property type="entry name" value="Sulfotransfer_3"/>
    <property type="match status" value="1"/>
</dbReference>
<evidence type="ECO:0000313" key="4">
    <source>
        <dbReference type="RefSeq" id="XP_005187825.2"/>
    </source>
</evidence>
<dbReference type="Proteomes" id="UP001652621">
    <property type="component" value="Unplaced"/>
</dbReference>
<keyword evidence="2" id="KW-1133">Transmembrane helix</keyword>
<evidence type="ECO:0000256" key="2">
    <source>
        <dbReference type="SAM" id="Phobius"/>
    </source>
</evidence>
<protein>
    <submittedName>
        <fullName evidence="4">WSCD family member CG9164</fullName>
    </submittedName>
</protein>
<dbReference type="GeneID" id="101895616"/>
<dbReference type="STRING" id="7370.A0A1I8MIT8"/>
<organism evidence="3 4">
    <name type="scientific">Musca domestica</name>
    <name type="common">House fly</name>
    <dbReference type="NCBI Taxonomy" id="7370"/>
    <lineage>
        <taxon>Eukaryota</taxon>
        <taxon>Metazoa</taxon>
        <taxon>Ecdysozoa</taxon>
        <taxon>Arthropoda</taxon>
        <taxon>Hexapoda</taxon>
        <taxon>Insecta</taxon>
        <taxon>Pterygota</taxon>
        <taxon>Neoptera</taxon>
        <taxon>Endopterygota</taxon>
        <taxon>Diptera</taxon>
        <taxon>Brachycera</taxon>
        <taxon>Muscomorpha</taxon>
        <taxon>Muscoidea</taxon>
        <taxon>Muscidae</taxon>
        <taxon>Musca</taxon>
    </lineage>
</organism>
<comment type="similarity">
    <text evidence="1">Belongs to the WSCD family.</text>
</comment>
<proteinExistence type="inferred from homology"/>
<dbReference type="RefSeq" id="XP_005187825.2">
    <property type="nucleotide sequence ID" value="XM_005187768.4"/>
</dbReference>
<keyword evidence="2" id="KW-0812">Transmembrane</keyword>